<reference evidence="2" key="1">
    <citation type="submission" date="2020-05" db="EMBL/GenBank/DDBJ databases">
        <title>Mycena genomes resolve the evolution of fungal bioluminescence.</title>
        <authorList>
            <person name="Tsai I.J."/>
        </authorList>
    </citation>
    <scope>NUCLEOTIDE SEQUENCE</scope>
    <source>
        <strain evidence="2">110903Hualien_Pintung</strain>
    </source>
</reference>
<sequence length="411" mass="41742">MQLSLTLSLLLSALTAHGTVVSLSSSSSSIMGAAAYFMTNDPSENWLISVAVSETGQAVLDFAYNTHGVGAHGLPNVNASDALFSQSSIAVSQTAGLLAAVNAGSNTVSVYTIDKNKPTDLTAIGKPIGSGGEFPQSVAFNAAGTSFCVLNGGNVNSVNCFSVNAKSGTVMPIANTLRSLGLKQTTPATGPAGAASQIMFSADGTQLYVTVKGVPPTPGYLAVWDIATDGSLSESATLVKPPTGGLLPFSMTPLPGKNALLVTDPALGLDIFDLTNGFNSTVAGGNSNAFAVPGQSAICWSQYSTETGHAYVVDAGTSTVSEISVGAQLIPSIVNQYTLSATGAIDSSIATIKKKDYMYILASGSAKLEVLSLNAPGKAQALQSVDLTAPLEKANVDVTNANLQGMAVYVI</sequence>
<dbReference type="EMBL" id="JACAZE010000005">
    <property type="protein sequence ID" value="KAF7316835.1"/>
    <property type="molecule type" value="Genomic_DNA"/>
</dbReference>
<accession>A0A8H6TDI9</accession>
<dbReference type="AlphaFoldDB" id="A0A8H6TDI9"/>
<comment type="caution">
    <text evidence="2">The sequence shown here is derived from an EMBL/GenBank/DDBJ whole genome shotgun (WGS) entry which is preliminary data.</text>
</comment>
<dbReference type="Gene3D" id="2.130.10.10">
    <property type="entry name" value="YVTN repeat-like/Quinoprotein amine dehydrogenase"/>
    <property type="match status" value="1"/>
</dbReference>
<dbReference type="OrthoDB" id="10006285at2759"/>
<dbReference type="InterPro" id="IPR015943">
    <property type="entry name" value="WD40/YVTN_repeat-like_dom_sf"/>
</dbReference>
<evidence type="ECO:0000313" key="3">
    <source>
        <dbReference type="Proteomes" id="UP000613580"/>
    </source>
</evidence>
<proteinExistence type="predicted"/>
<organism evidence="2 3">
    <name type="scientific">Mycena chlorophos</name>
    <name type="common">Agaric fungus</name>
    <name type="synonym">Agaricus chlorophos</name>
    <dbReference type="NCBI Taxonomy" id="658473"/>
    <lineage>
        <taxon>Eukaryota</taxon>
        <taxon>Fungi</taxon>
        <taxon>Dikarya</taxon>
        <taxon>Basidiomycota</taxon>
        <taxon>Agaricomycotina</taxon>
        <taxon>Agaricomycetes</taxon>
        <taxon>Agaricomycetidae</taxon>
        <taxon>Agaricales</taxon>
        <taxon>Marasmiineae</taxon>
        <taxon>Mycenaceae</taxon>
        <taxon>Mycena</taxon>
    </lineage>
</organism>
<name>A0A8H6TDI9_MYCCL</name>
<evidence type="ECO:0008006" key="4">
    <source>
        <dbReference type="Google" id="ProtNLM"/>
    </source>
</evidence>
<keyword evidence="3" id="KW-1185">Reference proteome</keyword>
<feature type="chain" id="PRO_5034604347" description="3-carboxymuconate cyclase" evidence="1">
    <location>
        <begin position="19"/>
        <end position="411"/>
    </location>
</feature>
<keyword evidence="1" id="KW-0732">Signal</keyword>
<dbReference type="InterPro" id="IPR051200">
    <property type="entry name" value="Host-pathogen_enzymatic-act"/>
</dbReference>
<protein>
    <recommendedName>
        <fullName evidence="4">3-carboxymuconate cyclase</fullName>
    </recommendedName>
</protein>
<dbReference type="PANTHER" id="PTHR47197:SF3">
    <property type="entry name" value="DIHYDRO-HEME D1 DEHYDROGENASE"/>
    <property type="match status" value="1"/>
</dbReference>
<gene>
    <name evidence="2" type="ORF">HMN09_00416800</name>
</gene>
<dbReference type="Proteomes" id="UP000613580">
    <property type="component" value="Unassembled WGS sequence"/>
</dbReference>
<evidence type="ECO:0000313" key="2">
    <source>
        <dbReference type="EMBL" id="KAF7316835.1"/>
    </source>
</evidence>
<evidence type="ECO:0000256" key="1">
    <source>
        <dbReference type="SAM" id="SignalP"/>
    </source>
</evidence>
<dbReference type="PANTHER" id="PTHR47197">
    <property type="entry name" value="PROTEIN NIRF"/>
    <property type="match status" value="1"/>
</dbReference>
<feature type="signal peptide" evidence="1">
    <location>
        <begin position="1"/>
        <end position="18"/>
    </location>
</feature>
<dbReference type="SUPFAM" id="SSF75011">
    <property type="entry name" value="3-carboxy-cis,cis-mucoante lactonizing enzyme"/>
    <property type="match status" value="1"/>
</dbReference>